<feature type="region of interest" description="Disordered" evidence="1">
    <location>
        <begin position="1344"/>
        <end position="1389"/>
    </location>
</feature>
<feature type="compositionally biased region" description="Polar residues" evidence="1">
    <location>
        <begin position="595"/>
        <end position="618"/>
    </location>
</feature>
<feature type="region of interest" description="Disordered" evidence="1">
    <location>
        <begin position="1518"/>
        <end position="1550"/>
    </location>
</feature>
<feature type="compositionally biased region" description="Polar residues" evidence="1">
    <location>
        <begin position="1056"/>
        <end position="1071"/>
    </location>
</feature>
<protein>
    <submittedName>
        <fullName evidence="2">Proteophosphoglycan 5</fullName>
    </submittedName>
</protein>
<comment type="caution">
    <text evidence="2">The sequence shown here is derived from an EMBL/GenBank/DDBJ whole genome shotgun (WGS) entry which is preliminary data.</text>
</comment>
<feature type="region of interest" description="Disordered" evidence="1">
    <location>
        <begin position="724"/>
        <end position="894"/>
    </location>
</feature>
<name>A0A5N5QMV9_9AGAM</name>
<feature type="compositionally biased region" description="Pro residues" evidence="1">
    <location>
        <begin position="1184"/>
        <end position="1195"/>
    </location>
</feature>
<feature type="compositionally biased region" description="Polar residues" evidence="1">
    <location>
        <begin position="770"/>
        <end position="780"/>
    </location>
</feature>
<feature type="compositionally biased region" description="Polar residues" evidence="1">
    <location>
        <begin position="997"/>
        <end position="1022"/>
    </location>
</feature>
<feature type="compositionally biased region" description="Low complexity" evidence="1">
    <location>
        <begin position="194"/>
        <end position="203"/>
    </location>
</feature>
<reference evidence="2 3" key="1">
    <citation type="journal article" date="2019" name="Fungal Biol. Biotechnol.">
        <title>Draft genome sequence of fastidious pathogen Ceratobasidium theobromae, which causes vascular-streak dieback in Theobroma cacao.</title>
        <authorList>
            <person name="Ali S.S."/>
            <person name="Asman A."/>
            <person name="Shao J."/>
            <person name="Firmansyah A.P."/>
            <person name="Susilo A.W."/>
            <person name="Rosmana A."/>
            <person name="McMahon P."/>
            <person name="Junaid M."/>
            <person name="Guest D."/>
            <person name="Kheng T.Y."/>
            <person name="Meinhardt L.W."/>
            <person name="Bailey B.A."/>
        </authorList>
    </citation>
    <scope>NUCLEOTIDE SEQUENCE [LARGE SCALE GENOMIC DNA]</scope>
    <source>
        <strain evidence="2 3">CT2</strain>
    </source>
</reference>
<feature type="compositionally biased region" description="Low complexity" evidence="1">
    <location>
        <begin position="342"/>
        <end position="370"/>
    </location>
</feature>
<feature type="compositionally biased region" description="Low complexity" evidence="1">
    <location>
        <begin position="1526"/>
        <end position="1537"/>
    </location>
</feature>
<feature type="compositionally biased region" description="Basic and acidic residues" evidence="1">
    <location>
        <begin position="1123"/>
        <end position="1133"/>
    </location>
</feature>
<feature type="region of interest" description="Disordered" evidence="1">
    <location>
        <begin position="1"/>
        <end position="37"/>
    </location>
</feature>
<dbReference type="Proteomes" id="UP000383932">
    <property type="component" value="Unassembled WGS sequence"/>
</dbReference>
<feature type="compositionally biased region" description="Low complexity" evidence="1">
    <location>
        <begin position="285"/>
        <end position="294"/>
    </location>
</feature>
<feature type="region of interest" description="Disordered" evidence="1">
    <location>
        <begin position="463"/>
        <end position="528"/>
    </location>
</feature>
<proteinExistence type="predicted"/>
<sequence length="1631" mass="172991">MMHRFRVRTKSDASKRSVSEAPAIMPLPSPAPKLDSLPPESNFRTSLIMPSLSRRFTLLRGQNGEPLSIDDVRSRLAQQRANGHVNHVTEEEEEIMIGALIRAHSIDPTASASDSDGYTTATANDGYSTANTGANDSFVSGYDSPRPFGSSSYLRSATKSLVSANPPKRKVTISNASASARDTPKHTGPLAFDASATGASKSAGTGSISFDTYLSNSSFSPAQIRRASLALQDAIQEFEEDEEDERILAPRSGPRKGGPQEHDLHAARSESPVGYGEAIAWPNDQSQSQSQSSSREALGSISPHHNPGDASSPSYKMDGVNRLPGYVPGMHRPITPRDSAVDTDTTTGTSTPQPTSSMSGYDYSSSSVSSPARTERALPPSILLNKRASTNNSPLRTRPREFSNADQYDAGGSASDTTQVPLKSALSDRRRPTSPLVDSAYQSAIRSSTPSNNFADAWSPTSVSFATTPPPRIANSGSASVRDGHSRQASNTSSGADTSEGYYSNQSQPRSAASPALPDSPTINGSSGLANIASSWNGATTNVIVDEPVHRTSTPRLSPLDSMAAQRGLRSYSPHLRSGTPNGSARRGHSRSGSLADTTTGRRSPRASNTTHSPSGLRQNPLMMSPMLNSSRSSLASTGSSYHSWDEDQLGGKKPHKRGVSVFIDSDSAPWKKHQSGFDIAFGTENAPAPEDIKDVLAGLTVQDIVAVQEKLVSAAVKKRVNVPAVRPPSGQKRRRASAGQSVGSVASPTEPEVASPPRVVSPPPIAQPQSPNILNTIPQPSTPPPTGKSAEDQAKKANALLHAMMDSIESSPHKPTSPAPVITVRSPPPQPQELAPQTSFSSEEHQSTTPPSPADEPLTPDTPVPEQDPRQKALADALFGSDSDATVKDSNLGFGRSQSLRAFAMPPAAPEPTQIKNRHLPVKETGKDSDQILAEEIERRAMAATAALKNSSAPRLNEAATNGRKAGKKLNTKQISGPQLVSATTSVDTIALSAVAGSNPSTPISQQAPQSLQHHAQSKLSQRIKKFTGNLRTRAPIPMEEEISPYVVDAPALPSTDQAQANPSTRTPSSPDLPRSVPTSSDARSPATPTLDESASSSNPGTPTSAPPRLRGFMARLRKGRKDSTDIRDRSPRAPSPLGPNASKAAIPPPPHIPAAALKVEPVRMPENLSSSSLAGSGVGTESPPPPPGPPPLSAPANIGSQTTASPHLQSHKPVSSQQMDEEAIRQLYNAASQLGLDRSAINDILVRSQSTSSRSTAWTQLSAGAPLSVSDTPITPPLPPASTLERAMSMTTPKTSRGSTPLTRQLSLKPYNGIRPLREPVATSGDNPTAIQASVVRRTVIFPSPPGRASSEMVRRSLSSRHQRTRSGSIHSNKSVQERVPTPPPSRAPAIKRFSKEAFPPVPQLPSGVEGSVTPALQLSRSGSAFGSASIYDSLYEMYAENIEPQDSAGQEGEQNEQVPITSAVEVLELSDGQLIWSVVDGLRAAGEDYEGDESTTFPRISRTSEYLAHDTHELRFREHQRSASKSSTTSTVSKPGKQPQPNRPETRVYFSNAGDITTLIDSLTKNTEAGQFNIIPGVPTTLSPLRPQSGAQSAHSFNSSFNSFPDGDWTLEERIDQMIAASRKRAGL</sequence>
<feature type="compositionally biased region" description="Basic and acidic residues" evidence="1">
    <location>
        <begin position="9"/>
        <end position="18"/>
    </location>
</feature>
<evidence type="ECO:0000313" key="3">
    <source>
        <dbReference type="Proteomes" id="UP000383932"/>
    </source>
</evidence>
<feature type="region of interest" description="Disordered" evidence="1">
    <location>
        <begin position="283"/>
        <end position="439"/>
    </location>
</feature>
<feature type="compositionally biased region" description="Basic and acidic residues" evidence="1">
    <location>
        <begin position="258"/>
        <end position="268"/>
    </location>
</feature>
<feature type="compositionally biased region" description="Polar residues" evidence="1">
    <location>
        <begin position="1078"/>
        <end position="1105"/>
    </location>
</feature>
<evidence type="ECO:0000256" key="1">
    <source>
        <dbReference type="SAM" id="MobiDB-lite"/>
    </source>
</evidence>
<feature type="region of interest" description="Disordered" evidence="1">
    <location>
        <begin position="947"/>
        <end position="974"/>
    </location>
</feature>
<organism evidence="2 3">
    <name type="scientific">Ceratobasidium theobromae</name>
    <dbReference type="NCBI Taxonomy" id="1582974"/>
    <lineage>
        <taxon>Eukaryota</taxon>
        <taxon>Fungi</taxon>
        <taxon>Dikarya</taxon>
        <taxon>Basidiomycota</taxon>
        <taxon>Agaricomycotina</taxon>
        <taxon>Agaricomycetes</taxon>
        <taxon>Cantharellales</taxon>
        <taxon>Ceratobasidiaceae</taxon>
        <taxon>Ceratobasidium</taxon>
    </lineage>
</organism>
<feature type="compositionally biased region" description="Low complexity" evidence="1">
    <location>
        <begin position="738"/>
        <end position="759"/>
    </location>
</feature>
<feature type="compositionally biased region" description="Low complexity" evidence="1">
    <location>
        <begin position="622"/>
        <end position="641"/>
    </location>
</feature>
<keyword evidence="3" id="KW-1185">Reference proteome</keyword>
<dbReference type="EMBL" id="SSOP01000047">
    <property type="protein sequence ID" value="KAB5593024.1"/>
    <property type="molecule type" value="Genomic_DNA"/>
</dbReference>
<feature type="region of interest" description="Disordered" evidence="1">
    <location>
        <begin position="238"/>
        <end position="271"/>
    </location>
</feature>
<dbReference type="OrthoDB" id="3259825at2759"/>
<feature type="region of interest" description="Disordered" evidence="1">
    <location>
        <begin position="159"/>
        <end position="203"/>
    </location>
</feature>
<evidence type="ECO:0000313" key="2">
    <source>
        <dbReference type="EMBL" id="KAB5593024.1"/>
    </source>
</evidence>
<feature type="compositionally biased region" description="Polar residues" evidence="1">
    <location>
        <begin position="1200"/>
        <end position="1220"/>
    </location>
</feature>
<feature type="region of interest" description="Disordered" evidence="1">
    <location>
        <begin position="997"/>
        <end position="1225"/>
    </location>
</feature>
<feature type="region of interest" description="Disordered" evidence="1">
    <location>
        <begin position="571"/>
        <end position="658"/>
    </location>
</feature>
<feature type="compositionally biased region" description="Polar residues" evidence="1">
    <location>
        <begin position="1368"/>
        <end position="1377"/>
    </location>
</feature>
<gene>
    <name evidence="2" type="ORF">CTheo_3489</name>
</gene>
<feature type="compositionally biased region" description="Polar residues" evidence="1">
    <location>
        <begin position="487"/>
        <end position="511"/>
    </location>
</feature>
<feature type="region of interest" description="Disordered" evidence="1">
    <location>
        <begin position="909"/>
        <end position="929"/>
    </location>
</feature>
<accession>A0A5N5QMV9</accession>